<dbReference type="RefSeq" id="WP_122101712.1">
    <property type="nucleotide sequence ID" value="NZ_RFLY01000010.1"/>
</dbReference>
<name>A0A3M2HSC4_9GAMM</name>
<keyword evidence="2 5" id="KW-0812">Transmembrane</keyword>
<evidence type="ECO:0000313" key="6">
    <source>
        <dbReference type="EMBL" id="RMH91155.1"/>
    </source>
</evidence>
<sequence length="121" mass="13157">MNDPMIPAIDQEARQWGMFAHLAALAGLLIPVVGNVIGPLVVWQAKKDTMPFVDDQGRESLNFQITVVIALAVSFLLLFVGIGFFLLPVVGVVALVFTVIAGIKASEGVSYRYPFTLRLIK</sequence>
<keyword evidence="7" id="KW-1185">Reference proteome</keyword>
<dbReference type="EMBL" id="RFLY01000010">
    <property type="protein sequence ID" value="RMH91155.1"/>
    <property type="molecule type" value="Genomic_DNA"/>
</dbReference>
<keyword evidence="4 5" id="KW-0472">Membrane</keyword>
<feature type="transmembrane region" description="Helical" evidence="5">
    <location>
        <begin position="20"/>
        <end position="41"/>
    </location>
</feature>
<organism evidence="6 7">
    <name type="scientific">Solilutibacter pythonis</name>
    <dbReference type="NCBI Taxonomy" id="2483112"/>
    <lineage>
        <taxon>Bacteria</taxon>
        <taxon>Pseudomonadati</taxon>
        <taxon>Pseudomonadota</taxon>
        <taxon>Gammaproteobacteria</taxon>
        <taxon>Lysobacterales</taxon>
        <taxon>Lysobacteraceae</taxon>
        <taxon>Solilutibacter</taxon>
    </lineage>
</organism>
<dbReference type="InterPro" id="IPR019109">
    <property type="entry name" value="MamF_MmsF"/>
</dbReference>
<evidence type="ECO:0000256" key="4">
    <source>
        <dbReference type="ARBA" id="ARBA00023136"/>
    </source>
</evidence>
<keyword evidence="3 5" id="KW-1133">Transmembrane helix</keyword>
<proteinExistence type="predicted"/>
<dbReference type="OrthoDB" id="9808930at2"/>
<dbReference type="Proteomes" id="UP000275012">
    <property type="component" value="Unassembled WGS sequence"/>
</dbReference>
<dbReference type="Pfam" id="PF09685">
    <property type="entry name" value="MamF_MmsF"/>
    <property type="match status" value="1"/>
</dbReference>
<reference evidence="6 7" key="1">
    <citation type="submission" date="2018-10" db="EMBL/GenBank/DDBJ databases">
        <title>Proposal of Lysobacter pythonis sp. nov. isolated from royal pythons (Python regius).</title>
        <authorList>
            <person name="Hans-Juergen B."/>
            <person name="Huptas C."/>
            <person name="Sandra B."/>
            <person name="Igor L."/>
            <person name="Joachim S."/>
            <person name="Siegfried S."/>
            <person name="Mareike W."/>
            <person name="Peter K."/>
        </authorList>
    </citation>
    <scope>NUCLEOTIDE SEQUENCE [LARGE SCALE GENOMIC DNA]</scope>
    <source>
        <strain evidence="6 7">4284/11</strain>
    </source>
</reference>
<evidence type="ECO:0000256" key="2">
    <source>
        <dbReference type="ARBA" id="ARBA00022692"/>
    </source>
</evidence>
<evidence type="ECO:0000256" key="5">
    <source>
        <dbReference type="SAM" id="Phobius"/>
    </source>
</evidence>
<comment type="caution">
    <text evidence="6">The sequence shown here is derived from an EMBL/GenBank/DDBJ whole genome shotgun (WGS) entry which is preliminary data.</text>
</comment>
<protein>
    <submittedName>
        <fullName evidence="6">DUF4870 domain-containing protein</fullName>
    </submittedName>
</protein>
<dbReference type="AlphaFoldDB" id="A0A3M2HSC4"/>
<accession>A0A3M2HSC4</accession>
<evidence type="ECO:0000313" key="7">
    <source>
        <dbReference type="Proteomes" id="UP000275012"/>
    </source>
</evidence>
<evidence type="ECO:0000256" key="1">
    <source>
        <dbReference type="ARBA" id="ARBA00004141"/>
    </source>
</evidence>
<gene>
    <name evidence="6" type="ORF">EBB59_08415</name>
</gene>
<evidence type="ECO:0000256" key="3">
    <source>
        <dbReference type="ARBA" id="ARBA00022989"/>
    </source>
</evidence>
<feature type="transmembrane region" description="Helical" evidence="5">
    <location>
        <begin position="85"/>
        <end position="103"/>
    </location>
</feature>
<feature type="transmembrane region" description="Helical" evidence="5">
    <location>
        <begin position="61"/>
        <end position="79"/>
    </location>
</feature>
<comment type="subcellular location">
    <subcellularLocation>
        <location evidence="1">Membrane</location>
        <topology evidence="1">Multi-pass membrane protein</topology>
    </subcellularLocation>
</comment>